<dbReference type="HOGENOM" id="CLU_1741081_0_0_1"/>
<dbReference type="AlphaFoldDB" id="T0L8C8"/>
<accession>T0L8C8</accession>
<evidence type="ECO:0000313" key="2">
    <source>
        <dbReference type="Proteomes" id="UP000053780"/>
    </source>
</evidence>
<dbReference type="Proteomes" id="UP000053780">
    <property type="component" value="Unassembled WGS sequence"/>
</dbReference>
<proteinExistence type="predicted"/>
<organism evidence="1 2">
    <name type="scientific">Vairimorpha apis BRL 01</name>
    <dbReference type="NCBI Taxonomy" id="1037528"/>
    <lineage>
        <taxon>Eukaryota</taxon>
        <taxon>Fungi</taxon>
        <taxon>Fungi incertae sedis</taxon>
        <taxon>Microsporidia</taxon>
        <taxon>Nosematidae</taxon>
        <taxon>Vairimorpha</taxon>
    </lineage>
</organism>
<dbReference type="VEuPathDB" id="MicrosporidiaDB:NAPIS_ORF01689"/>
<name>T0L8C8_9MICR</name>
<protein>
    <submittedName>
        <fullName evidence="1">Uncharacterized protein</fullName>
    </submittedName>
</protein>
<sequence>MQTIKNIDINESNLDVHSFIKKQSENINDGLNKTEITKNSSEKNDCNKQTISENFTYEKIKQDNVMNNFSKNNDLYKQTIPENSNNTKYLFNQKFNTTKKDNIKSSNVILDLKEENRTFKFNSLMEWVHNFEKRELLPKNKFDYNYKKIN</sequence>
<keyword evidence="2" id="KW-1185">Reference proteome</keyword>
<evidence type="ECO:0000313" key="1">
    <source>
        <dbReference type="EMBL" id="EQB60748.1"/>
    </source>
</evidence>
<gene>
    <name evidence="1" type="ORF">NAPIS_ORF01689</name>
</gene>
<dbReference type="EMBL" id="KE647242">
    <property type="protein sequence ID" value="EQB60748.1"/>
    <property type="molecule type" value="Genomic_DNA"/>
</dbReference>
<reference evidence="1 2" key="1">
    <citation type="journal article" date="2013" name="BMC Genomics">
        <title>Genome sequencing and comparative genomics of honey bee microsporidia, Nosema apis reveal novel insights into host-parasite interactions.</title>
        <authorList>
            <person name="Chen Yp."/>
            <person name="Pettis J.S."/>
            <person name="Zhao Y."/>
            <person name="Liu X."/>
            <person name="Tallon L.J."/>
            <person name="Sadzewicz L.D."/>
            <person name="Li R."/>
            <person name="Zheng H."/>
            <person name="Huang S."/>
            <person name="Zhang X."/>
            <person name="Hamilton M.C."/>
            <person name="Pernal S.F."/>
            <person name="Melathopoulos A.P."/>
            <person name="Yan X."/>
            <person name="Evans J.D."/>
        </authorList>
    </citation>
    <scope>NUCLEOTIDE SEQUENCE [LARGE SCALE GENOMIC DNA]</scope>
    <source>
        <strain evidence="1 2">BRL 01</strain>
    </source>
</reference>